<proteinExistence type="predicted"/>
<evidence type="ECO:0000313" key="2">
    <source>
        <dbReference type="Proteomes" id="UP001056336"/>
    </source>
</evidence>
<accession>A0ABY4QTD8</accession>
<reference evidence="1" key="1">
    <citation type="journal article" date="2018" name="Int. J. Syst. Evol. Microbiol.">
        <title>Jatrophihabitans telluris sp. nov., isolated from sediment soil of lava forest wetlands and the emended description of the genus Jatrophihabitans.</title>
        <authorList>
            <person name="Lee K.C."/>
            <person name="Suh M.K."/>
            <person name="Eom M.K."/>
            <person name="Kim K.K."/>
            <person name="Kim J.S."/>
            <person name="Kim D.S."/>
            <person name="Ko S.H."/>
            <person name="Shin Y.K."/>
            <person name="Lee J.S."/>
        </authorList>
    </citation>
    <scope>NUCLEOTIDE SEQUENCE</scope>
    <source>
        <strain evidence="1">N237</strain>
    </source>
</reference>
<reference evidence="1" key="2">
    <citation type="submission" date="2022-05" db="EMBL/GenBank/DDBJ databases">
        <authorList>
            <person name="Kim J.-S."/>
            <person name="Lee K."/>
            <person name="Suh M."/>
            <person name="Eom M."/>
            <person name="Kim J.-S."/>
            <person name="Kim D.-S."/>
            <person name="Ko S.-H."/>
            <person name="Shin Y."/>
            <person name="Lee J.-S."/>
        </authorList>
    </citation>
    <scope>NUCLEOTIDE SEQUENCE</scope>
    <source>
        <strain evidence="1">N237</strain>
    </source>
</reference>
<gene>
    <name evidence="1" type="ORF">M6D93_11720</name>
</gene>
<keyword evidence="2" id="KW-1185">Reference proteome</keyword>
<evidence type="ECO:0000313" key="1">
    <source>
        <dbReference type="EMBL" id="UQX86974.1"/>
    </source>
</evidence>
<protein>
    <submittedName>
        <fullName evidence="1">Cytidylate kinase-like family protein</fullName>
    </submittedName>
</protein>
<dbReference type="Gene3D" id="3.40.50.300">
    <property type="entry name" value="P-loop containing nucleotide triphosphate hydrolases"/>
    <property type="match status" value="1"/>
</dbReference>
<dbReference type="RefSeq" id="WP_249769389.1">
    <property type="nucleotide sequence ID" value="NZ_CP097332.1"/>
</dbReference>
<sequence length="222" mass="23523">MPGVTITANYGAGGSYIAPAVARALSVPMLDRAISTEVAAALHVSVQEAEGGQLKRSLVDRFLGVLAPLSGGVLGAGTDAAPPENAFPAPEDSDLFREQAEVIMRSALASGAVIHGRAGAAAFQREPGVLHVYLGGATQARIVQGAAIEHVSLEQARKARAEVDRARAHYVRRLYNISIDDPSLYDLQLDSTRLPLDTCVELITLAYRSLRPDRARSDRGAE</sequence>
<dbReference type="InterPro" id="IPR027417">
    <property type="entry name" value="P-loop_NTPase"/>
</dbReference>
<dbReference type="Proteomes" id="UP001056336">
    <property type="component" value="Chromosome"/>
</dbReference>
<organism evidence="1 2">
    <name type="scientific">Jatrophihabitans telluris</name>
    <dbReference type="NCBI Taxonomy" id="2038343"/>
    <lineage>
        <taxon>Bacteria</taxon>
        <taxon>Bacillati</taxon>
        <taxon>Actinomycetota</taxon>
        <taxon>Actinomycetes</taxon>
        <taxon>Jatrophihabitantales</taxon>
        <taxon>Jatrophihabitantaceae</taxon>
        <taxon>Jatrophihabitans</taxon>
    </lineage>
</organism>
<dbReference type="Pfam" id="PF13189">
    <property type="entry name" value="Cytidylate_kin2"/>
    <property type="match status" value="1"/>
</dbReference>
<name>A0ABY4QTD8_9ACTN</name>
<dbReference type="EMBL" id="CP097332">
    <property type="protein sequence ID" value="UQX86974.1"/>
    <property type="molecule type" value="Genomic_DNA"/>
</dbReference>